<gene>
    <name evidence="5" type="ORF">TGAM01_v208867</name>
</gene>
<feature type="domain" description="GST N-terminal" evidence="3">
    <location>
        <begin position="43"/>
        <end position="129"/>
    </location>
</feature>
<reference evidence="5 6" key="1">
    <citation type="journal article" date="2016" name="Genome Announc.">
        <title>Draft Whole-Genome Sequence of Trichoderma gamsii T6085, a Promising Biocontrol Agent of Fusarium Head Blight on Wheat.</title>
        <authorList>
            <person name="Baroncelli R."/>
            <person name="Zapparata A."/>
            <person name="Piaggeschi G."/>
            <person name="Sarrocco S."/>
            <person name="Vannacci G."/>
        </authorList>
    </citation>
    <scope>NUCLEOTIDE SEQUENCE [LARGE SCALE GENOMIC DNA]</scope>
    <source>
        <strain evidence="5 6">T6085</strain>
    </source>
</reference>
<dbReference type="EMBL" id="JPDN02000040">
    <property type="protein sequence ID" value="PON22186.1"/>
    <property type="molecule type" value="Genomic_DNA"/>
</dbReference>
<dbReference type="SUPFAM" id="SSF52833">
    <property type="entry name" value="Thioredoxin-like"/>
    <property type="match status" value="1"/>
</dbReference>
<dbReference type="Gene3D" id="3.40.30.10">
    <property type="entry name" value="Glutaredoxin"/>
    <property type="match status" value="1"/>
</dbReference>
<name>A0A2P4ZD22_9HYPO</name>
<dbReference type="PANTHER" id="PTHR44051:SF8">
    <property type="entry name" value="GLUTATHIONE S-TRANSFERASE GSTA"/>
    <property type="match status" value="1"/>
</dbReference>
<evidence type="ECO:0000256" key="1">
    <source>
        <dbReference type="ARBA" id="ARBA00007409"/>
    </source>
</evidence>
<organism evidence="5 6">
    <name type="scientific">Trichoderma gamsii</name>
    <dbReference type="NCBI Taxonomy" id="398673"/>
    <lineage>
        <taxon>Eukaryota</taxon>
        <taxon>Fungi</taxon>
        <taxon>Dikarya</taxon>
        <taxon>Ascomycota</taxon>
        <taxon>Pezizomycotina</taxon>
        <taxon>Sordariomycetes</taxon>
        <taxon>Hypocreomycetidae</taxon>
        <taxon>Hypocreales</taxon>
        <taxon>Hypocreaceae</taxon>
        <taxon>Trichoderma</taxon>
    </lineage>
</organism>
<dbReference type="InterPro" id="IPR040079">
    <property type="entry name" value="Glutathione_S-Trfase"/>
</dbReference>
<dbReference type="Gene3D" id="1.20.1050.10">
    <property type="match status" value="1"/>
</dbReference>
<keyword evidence="6" id="KW-1185">Reference proteome</keyword>
<dbReference type="PROSITE" id="PS50404">
    <property type="entry name" value="GST_NTER"/>
    <property type="match status" value="1"/>
</dbReference>
<dbReference type="SFLD" id="SFLDG01151">
    <property type="entry name" value="Main.2:_Nu-like"/>
    <property type="match status" value="1"/>
</dbReference>
<dbReference type="SFLD" id="SFLDG00358">
    <property type="entry name" value="Main_(cytGST)"/>
    <property type="match status" value="1"/>
</dbReference>
<dbReference type="RefSeq" id="XP_018659877.1">
    <property type="nucleotide sequence ID" value="XM_018806987.1"/>
</dbReference>
<dbReference type="PROSITE" id="PS50405">
    <property type="entry name" value="GST_CTER"/>
    <property type="match status" value="1"/>
</dbReference>
<proteinExistence type="inferred from homology"/>
<evidence type="ECO:0000259" key="4">
    <source>
        <dbReference type="PROSITE" id="PS50405"/>
    </source>
</evidence>
<dbReference type="PANTHER" id="PTHR44051">
    <property type="entry name" value="GLUTATHIONE S-TRANSFERASE-RELATED"/>
    <property type="match status" value="1"/>
</dbReference>
<protein>
    <submittedName>
        <fullName evidence="5">Glutathione S-transferase</fullName>
    </submittedName>
</protein>
<dbReference type="STRING" id="398673.A0A2P4ZD22"/>
<dbReference type="InterPro" id="IPR004045">
    <property type="entry name" value="Glutathione_S-Trfase_N"/>
</dbReference>
<evidence type="ECO:0000313" key="6">
    <source>
        <dbReference type="Proteomes" id="UP000054821"/>
    </source>
</evidence>
<dbReference type="AlphaFoldDB" id="A0A2P4ZD22"/>
<comment type="similarity">
    <text evidence="1 2">Belongs to the GST superfamily.</text>
</comment>
<dbReference type="GO" id="GO:0016740">
    <property type="term" value="F:transferase activity"/>
    <property type="evidence" value="ECO:0007669"/>
    <property type="project" value="UniProtKB-KW"/>
</dbReference>
<sequence>MQSLLKRTLIYHSLQLKPREFTFGTRTLYTAQRQVSSMNMGLKTDFTLYTALTPNGIKVPILLEELGLEYKLYHVKLRENEQKLPWFLDINPNGRIPALTDTWPSGKEQRIFESGAILEYIVERYDTNNKFSYPKDSPEYWEVKSWLSWQIGGLGPMQGQLEHFRRYAAEKIEYGISRYDNETHRLYNTMETHLAKSPHGLLVGDRITIADIACLGWVANHELDGVSLDKYPYLEKWLKKLLARPSYEKAQKMLS</sequence>
<dbReference type="Pfam" id="PF02798">
    <property type="entry name" value="GST_N"/>
    <property type="match status" value="1"/>
</dbReference>
<dbReference type="InterPro" id="IPR004046">
    <property type="entry name" value="GST_C"/>
</dbReference>
<dbReference type="InterPro" id="IPR036282">
    <property type="entry name" value="Glutathione-S-Trfase_C_sf"/>
</dbReference>
<evidence type="ECO:0000256" key="2">
    <source>
        <dbReference type="RuleBase" id="RU003494"/>
    </source>
</evidence>
<comment type="caution">
    <text evidence="5">The sequence shown here is derived from an EMBL/GenBank/DDBJ whole genome shotgun (WGS) entry which is preliminary data.</text>
</comment>
<evidence type="ECO:0000313" key="5">
    <source>
        <dbReference type="EMBL" id="PON22186.1"/>
    </source>
</evidence>
<dbReference type="Pfam" id="PF00043">
    <property type="entry name" value="GST_C"/>
    <property type="match status" value="1"/>
</dbReference>
<dbReference type="Proteomes" id="UP000054821">
    <property type="component" value="Unassembled WGS sequence"/>
</dbReference>
<dbReference type="GeneID" id="29987070"/>
<dbReference type="InterPro" id="IPR036249">
    <property type="entry name" value="Thioredoxin-like_sf"/>
</dbReference>
<evidence type="ECO:0000259" key="3">
    <source>
        <dbReference type="PROSITE" id="PS50404"/>
    </source>
</evidence>
<dbReference type="SFLD" id="SFLDS00019">
    <property type="entry name" value="Glutathione_Transferase_(cytos"/>
    <property type="match status" value="1"/>
</dbReference>
<dbReference type="InterPro" id="IPR010987">
    <property type="entry name" value="Glutathione-S-Trfase_C-like"/>
</dbReference>
<accession>A0A2P4ZD22</accession>
<dbReference type="CDD" id="cd03048">
    <property type="entry name" value="GST_N_Ure2p_like"/>
    <property type="match status" value="1"/>
</dbReference>
<feature type="domain" description="GST C-terminal" evidence="4">
    <location>
        <begin position="136"/>
        <end position="255"/>
    </location>
</feature>
<dbReference type="SUPFAM" id="SSF47616">
    <property type="entry name" value="GST C-terminal domain-like"/>
    <property type="match status" value="1"/>
</dbReference>